<feature type="transmembrane region" description="Helical" evidence="6">
    <location>
        <begin position="33"/>
        <end position="54"/>
    </location>
</feature>
<accession>A0A7D7A4I4</accession>
<dbReference type="Pfam" id="PF10035">
    <property type="entry name" value="DUF2179"/>
    <property type="match status" value="1"/>
</dbReference>
<name>A0A7D7A4I4_9CLOT</name>
<feature type="transmembrane region" description="Helical" evidence="6">
    <location>
        <begin position="6"/>
        <end position="26"/>
    </location>
</feature>
<dbReference type="Pfam" id="PF18955">
    <property type="entry name" value="DUF5698"/>
    <property type="match status" value="1"/>
</dbReference>
<evidence type="ECO:0000313" key="10">
    <source>
        <dbReference type="Proteomes" id="UP000512286"/>
    </source>
</evidence>
<dbReference type="AlphaFoldDB" id="A0A7D7A4I4"/>
<evidence type="ECO:0000256" key="2">
    <source>
        <dbReference type="ARBA" id="ARBA00022475"/>
    </source>
</evidence>
<dbReference type="PANTHER" id="PTHR40060:SF1">
    <property type="entry name" value="UPF0316 PROTEIN YEBE"/>
    <property type="match status" value="1"/>
</dbReference>
<dbReference type="RefSeq" id="WP_021803643.1">
    <property type="nucleotide sequence ID" value="NZ_CP059378.1"/>
</dbReference>
<proteinExistence type="inferred from homology"/>
<sequence length="170" mass="19423">MILSTLIIFLAKIIEVSLTTVKTIFITKKEKTIASIIAFFEIMLWLVVVSRIIVDITSYPNRMIAYALGYALGHFVGLSLEERLNYGLVTLEIILNKEDGNKLAQYLRDKKIGVTEIKAYGRVNEKRILMIHLKRKIKNEVMDYVKNSYPDAFITIRDVASLYGGYGVKK</sequence>
<dbReference type="Proteomes" id="UP000512286">
    <property type="component" value="Chromosome"/>
</dbReference>
<evidence type="ECO:0000256" key="6">
    <source>
        <dbReference type="HAMAP-Rule" id="MF_01515"/>
    </source>
</evidence>
<dbReference type="EMBL" id="CP059378">
    <property type="protein sequence ID" value="QLY80360.1"/>
    <property type="molecule type" value="Genomic_DNA"/>
</dbReference>
<dbReference type="KEGG" id="cint:HZF06_01905"/>
<dbReference type="GO" id="GO:0005886">
    <property type="term" value="C:plasma membrane"/>
    <property type="evidence" value="ECO:0007669"/>
    <property type="project" value="UniProtKB-SubCell"/>
</dbReference>
<evidence type="ECO:0000256" key="3">
    <source>
        <dbReference type="ARBA" id="ARBA00022692"/>
    </source>
</evidence>
<keyword evidence="5 6" id="KW-0472">Membrane</keyword>
<reference evidence="9 10" key="1">
    <citation type="submission" date="2020-07" db="EMBL/GenBank/DDBJ databases">
        <title>Electron transfer.</title>
        <authorList>
            <person name="Huang L."/>
            <person name="Liu X."/>
            <person name="Zhou S."/>
        </authorList>
    </citation>
    <scope>NUCLEOTIDE SEQUENCE [LARGE SCALE GENOMIC DNA]</scope>
    <source>
        <strain evidence="9 10">Lx1</strain>
    </source>
</reference>
<dbReference type="InterPro" id="IPR022930">
    <property type="entry name" value="UPF0316"/>
</dbReference>
<evidence type="ECO:0000256" key="4">
    <source>
        <dbReference type="ARBA" id="ARBA00022989"/>
    </source>
</evidence>
<evidence type="ECO:0000256" key="5">
    <source>
        <dbReference type="ARBA" id="ARBA00023136"/>
    </source>
</evidence>
<keyword evidence="2 6" id="KW-1003">Cell membrane</keyword>
<dbReference type="CDD" id="cd16381">
    <property type="entry name" value="YitT_C_like_1"/>
    <property type="match status" value="1"/>
</dbReference>
<dbReference type="HAMAP" id="MF_01515">
    <property type="entry name" value="UPF0316"/>
    <property type="match status" value="1"/>
</dbReference>
<evidence type="ECO:0000313" key="9">
    <source>
        <dbReference type="EMBL" id="QLY80360.1"/>
    </source>
</evidence>
<feature type="domain" description="DUF5698" evidence="8">
    <location>
        <begin position="20"/>
        <end position="77"/>
    </location>
</feature>
<feature type="domain" description="DUF2179" evidence="7">
    <location>
        <begin position="113"/>
        <end position="164"/>
    </location>
</feature>
<gene>
    <name evidence="9" type="ORF">HZF06_01905</name>
</gene>
<keyword evidence="3 6" id="KW-0812">Transmembrane</keyword>
<dbReference type="PANTHER" id="PTHR40060">
    <property type="entry name" value="UPF0316 PROTEIN YEBE"/>
    <property type="match status" value="1"/>
</dbReference>
<comment type="similarity">
    <text evidence="6">Belongs to the UPF0316 family.</text>
</comment>
<protein>
    <recommendedName>
        <fullName evidence="6">UPF0316 protein HZF06_01905</fullName>
    </recommendedName>
</protein>
<dbReference type="InterPro" id="IPR044035">
    <property type="entry name" value="DUF5698"/>
</dbReference>
<evidence type="ECO:0000259" key="8">
    <source>
        <dbReference type="Pfam" id="PF18955"/>
    </source>
</evidence>
<keyword evidence="4 6" id="KW-1133">Transmembrane helix</keyword>
<dbReference type="InterPro" id="IPR019264">
    <property type="entry name" value="DUF2179"/>
</dbReference>
<comment type="subcellular location">
    <subcellularLocation>
        <location evidence="1 6">Cell membrane</location>
        <topology evidence="1 6">Multi-pass membrane protein</topology>
    </subcellularLocation>
</comment>
<organism evidence="9 10">
    <name type="scientific">Clostridium intestinale</name>
    <dbReference type="NCBI Taxonomy" id="36845"/>
    <lineage>
        <taxon>Bacteria</taxon>
        <taxon>Bacillati</taxon>
        <taxon>Bacillota</taxon>
        <taxon>Clostridia</taxon>
        <taxon>Eubacteriales</taxon>
        <taxon>Clostridiaceae</taxon>
        <taxon>Clostridium</taxon>
    </lineage>
</organism>
<evidence type="ECO:0000256" key="1">
    <source>
        <dbReference type="ARBA" id="ARBA00004651"/>
    </source>
</evidence>
<evidence type="ECO:0000259" key="7">
    <source>
        <dbReference type="Pfam" id="PF10035"/>
    </source>
</evidence>